<dbReference type="PANTHER" id="PTHR43008:SF14">
    <property type="entry name" value="DEHYDROGENASE ARBD, PUTATIVE-RELATED"/>
    <property type="match status" value="1"/>
</dbReference>
<dbReference type="PROSITE" id="PS00061">
    <property type="entry name" value="ADH_SHORT"/>
    <property type="match status" value="1"/>
</dbReference>
<dbReference type="AlphaFoldDB" id="A0A6A6VE02"/>
<dbReference type="PANTHER" id="PTHR43008">
    <property type="entry name" value="BENZIL REDUCTASE"/>
    <property type="match status" value="1"/>
</dbReference>
<dbReference type="GO" id="GO:0047038">
    <property type="term" value="F:D-arabinitol 2-dehydrogenase activity"/>
    <property type="evidence" value="ECO:0007669"/>
    <property type="project" value="UniProtKB-EC"/>
</dbReference>
<evidence type="ECO:0000313" key="7">
    <source>
        <dbReference type="EMBL" id="KAF2748443.1"/>
    </source>
</evidence>
<dbReference type="EMBL" id="MU006569">
    <property type="protein sequence ID" value="KAF2748443.1"/>
    <property type="molecule type" value="Genomic_DNA"/>
</dbReference>
<evidence type="ECO:0000256" key="3">
    <source>
        <dbReference type="ARBA" id="ARBA00023002"/>
    </source>
</evidence>
<dbReference type="Gene3D" id="3.40.50.720">
    <property type="entry name" value="NAD(P)-binding Rossmann-like Domain"/>
    <property type="match status" value="1"/>
</dbReference>
<accession>A0A6A6VE02</accession>
<proteinExistence type="inferred from homology"/>
<dbReference type="Proteomes" id="UP000799440">
    <property type="component" value="Unassembled WGS sequence"/>
</dbReference>
<evidence type="ECO:0000256" key="1">
    <source>
        <dbReference type="ARBA" id="ARBA00006484"/>
    </source>
</evidence>
<dbReference type="GO" id="GO:0050664">
    <property type="term" value="F:oxidoreductase activity, acting on NAD(P)H, oxygen as acceptor"/>
    <property type="evidence" value="ECO:0007669"/>
    <property type="project" value="TreeGrafter"/>
</dbReference>
<comment type="similarity">
    <text evidence="1">Belongs to the short-chain dehydrogenases/reductases (SDR) family.</text>
</comment>
<gene>
    <name evidence="7" type="ORF">M011DRAFT_525544</name>
</gene>
<evidence type="ECO:0000256" key="5">
    <source>
        <dbReference type="ARBA" id="ARBA00066831"/>
    </source>
</evidence>
<evidence type="ECO:0000313" key="8">
    <source>
        <dbReference type="Proteomes" id="UP000799440"/>
    </source>
</evidence>
<evidence type="ECO:0000256" key="4">
    <source>
        <dbReference type="ARBA" id="ARBA00060719"/>
    </source>
</evidence>
<comment type="pathway">
    <text evidence="4">Carbohydrate metabolism; D-arabinitol metabolism.</text>
</comment>
<keyword evidence="2" id="KW-0521">NADP</keyword>
<name>A0A6A6VE02_9PLEO</name>
<dbReference type="PRINTS" id="PR00080">
    <property type="entry name" value="SDRFAMILY"/>
</dbReference>
<dbReference type="EC" id="1.1.1.250" evidence="5"/>
<dbReference type="InterPro" id="IPR036291">
    <property type="entry name" value="NAD(P)-bd_dom_sf"/>
</dbReference>
<organism evidence="7 8">
    <name type="scientific">Sporormia fimetaria CBS 119925</name>
    <dbReference type="NCBI Taxonomy" id="1340428"/>
    <lineage>
        <taxon>Eukaryota</taxon>
        <taxon>Fungi</taxon>
        <taxon>Dikarya</taxon>
        <taxon>Ascomycota</taxon>
        <taxon>Pezizomycotina</taxon>
        <taxon>Dothideomycetes</taxon>
        <taxon>Pleosporomycetidae</taxon>
        <taxon>Pleosporales</taxon>
        <taxon>Sporormiaceae</taxon>
        <taxon>Sporormia</taxon>
    </lineage>
</organism>
<sequence length="297" mass="32077">MPPYVSRTLLSRGSKALSQAWRLNVPIRFAHSRPRTLPEFSLEGKVAVVTGASQGLGQQILAAFALSGAHGAVVDLKQDSAEKSVATLKEEVKKAGLPDPHMRAYECDTSSEEGVKSTWEKIVSDFGKVDILVTNAGITGGAPAEDYPFEDFKTMINVNLNGTFLFARTAAKWMIENGVKGNILMVSSMSGVIVNRPQKQSAYNASKAAAAQLMKSLAAEWAPHGIRVNSLSPGYIQTEANAGEEMEKLSKQWLKDIPMARIAKPEEFRGAAVFMCSDASSYLTGSDIIIDGGYCIW</sequence>
<evidence type="ECO:0000256" key="6">
    <source>
        <dbReference type="ARBA" id="ARBA00070881"/>
    </source>
</evidence>
<protein>
    <recommendedName>
        <fullName evidence="6">D-arabinitol 2-dehydrogenase [ribulose-forming]</fullName>
        <ecNumber evidence="5">1.1.1.250</ecNumber>
    </recommendedName>
</protein>
<keyword evidence="8" id="KW-1185">Reference proteome</keyword>
<dbReference type="Pfam" id="PF13561">
    <property type="entry name" value="adh_short_C2"/>
    <property type="match status" value="1"/>
</dbReference>
<dbReference type="FunFam" id="3.40.50.720:FF:000240">
    <property type="entry name" value="SDR family oxidoreductase"/>
    <property type="match status" value="1"/>
</dbReference>
<evidence type="ECO:0000256" key="2">
    <source>
        <dbReference type="ARBA" id="ARBA00022857"/>
    </source>
</evidence>
<dbReference type="InterPro" id="IPR020904">
    <property type="entry name" value="Sc_DH/Rdtase_CS"/>
</dbReference>
<dbReference type="InterPro" id="IPR002347">
    <property type="entry name" value="SDR_fam"/>
</dbReference>
<keyword evidence="3" id="KW-0560">Oxidoreductase</keyword>
<dbReference type="PRINTS" id="PR00081">
    <property type="entry name" value="GDHRDH"/>
</dbReference>
<dbReference type="OrthoDB" id="1888931at2759"/>
<dbReference type="GO" id="GO:0005975">
    <property type="term" value="P:carbohydrate metabolic process"/>
    <property type="evidence" value="ECO:0007669"/>
    <property type="project" value="UniProtKB-ARBA"/>
</dbReference>
<reference evidence="7" key="1">
    <citation type="journal article" date="2020" name="Stud. Mycol.">
        <title>101 Dothideomycetes genomes: a test case for predicting lifestyles and emergence of pathogens.</title>
        <authorList>
            <person name="Haridas S."/>
            <person name="Albert R."/>
            <person name="Binder M."/>
            <person name="Bloem J."/>
            <person name="Labutti K."/>
            <person name="Salamov A."/>
            <person name="Andreopoulos B."/>
            <person name="Baker S."/>
            <person name="Barry K."/>
            <person name="Bills G."/>
            <person name="Bluhm B."/>
            <person name="Cannon C."/>
            <person name="Castanera R."/>
            <person name="Culley D."/>
            <person name="Daum C."/>
            <person name="Ezra D."/>
            <person name="Gonzalez J."/>
            <person name="Henrissat B."/>
            <person name="Kuo A."/>
            <person name="Liang C."/>
            <person name="Lipzen A."/>
            <person name="Lutzoni F."/>
            <person name="Magnuson J."/>
            <person name="Mondo S."/>
            <person name="Nolan M."/>
            <person name="Ohm R."/>
            <person name="Pangilinan J."/>
            <person name="Park H.-J."/>
            <person name="Ramirez L."/>
            <person name="Alfaro M."/>
            <person name="Sun H."/>
            <person name="Tritt A."/>
            <person name="Yoshinaga Y."/>
            <person name="Zwiers L.-H."/>
            <person name="Turgeon B."/>
            <person name="Goodwin S."/>
            <person name="Spatafora J."/>
            <person name="Crous P."/>
            <person name="Grigoriev I."/>
        </authorList>
    </citation>
    <scope>NUCLEOTIDE SEQUENCE</scope>
    <source>
        <strain evidence="7">CBS 119925</strain>
    </source>
</reference>
<dbReference type="SUPFAM" id="SSF51735">
    <property type="entry name" value="NAD(P)-binding Rossmann-fold domains"/>
    <property type="match status" value="1"/>
</dbReference>